<evidence type="ECO:0000256" key="7">
    <source>
        <dbReference type="ARBA" id="ARBA00023065"/>
    </source>
</evidence>
<dbReference type="PANTHER" id="PTHR47143">
    <property type="entry name" value="TRANSIENT RECEPTOR POTENTIAL CATION CHANNEL PROTEIN PAINLESS"/>
    <property type="match status" value="1"/>
</dbReference>
<dbReference type="GO" id="GO:1902495">
    <property type="term" value="C:transmembrane transporter complex"/>
    <property type="evidence" value="ECO:0007669"/>
    <property type="project" value="TreeGrafter"/>
</dbReference>
<gene>
    <name evidence="13" type="ORF">COCON_G00068010</name>
</gene>
<dbReference type="Proteomes" id="UP001152803">
    <property type="component" value="Unassembled WGS sequence"/>
</dbReference>
<dbReference type="InterPro" id="IPR052076">
    <property type="entry name" value="TRP_cation_channel"/>
</dbReference>
<feature type="domain" description="Ion transport" evidence="12">
    <location>
        <begin position="1"/>
        <end position="105"/>
    </location>
</feature>
<dbReference type="PANTHER" id="PTHR47143:SF1">
    <property type="entry name" value="ION_TRANS DOMAIN-CONTAINING PROTEIN"/>
    <property type="match status" value="1"/>
</dbReference>
<name>A0A9Q1DSQ1_CONCO</name>
<proteinExistence type="predicted"/>
<comment type="subcellular location">
    <subcellularLocation>
        <location evidence="1">Membrane</location>
        <topology evidence="1">Multi-pass membrane protein</topology>
    </subcellularLocation>
</comment>
<evidence type="ECO:0000256" key="6">
    <source>
        <dbReference type="ARBA" id="ARBA00023043"/>
    </source>
</evidence>
<accession>A0A9Q1DSQ1</accession>
<keyword evidence="4" id="KW-0677">Repeat</keyword>
<keyword evidence="2" id="KW-0813">Transport</keyword>
<organism evidence="13 14">
    <name type="scientific">Conger conger</name>
    <name type="common">Conger eel</name>
    <name type="synonym">Muraena conger</name>
    <dbReference type="NCBI Taxonomy" id="82655"/>
    <lineage>
        <taxon>Eukaryota</taxon>
        <taxon>Metazoa</taxon>
        <taxon>Chordata</taxon>
        <taxon>Craniata</taxon>
        <taxon>Vertebrata</taxon>
        <taxon>Euteleostomi</taxon>
        <taxon>Actinopterygii</taxon>
        <taxon>Neopterygii</taxon>
        <taxon>Teleostei</taxon>
        <taxon>Anguilliformes</taxon>
        <taxon>Congridae</taxon>
        <taxon>Conger</taxon>
    </lineage>
</organism>
<evidence type="ECO:0000256" key="9">
    <source>
        <dbReference type="ARBA" id="ARBA00023180"/>
    </source>
</evidence>
<dbReference type="OrthoDB" id="1661883at2759"/>
<dbReference type="AlphaFoldDB" id="A0A9Q1DSQ1"/>
<evidence type="ECO:0000256" key="5">
    <source>
        <dbReference type="ARBA" id="ARBA00022989"/>
    </source>
</evidence>
<protein>
    <recommendedName>
        <fullName evidence="12">Ion transport domain-containing protein</fullName>
    </recommendedName>
</protein>
<keyword evidence="10" id="KW-0407">Ion channel</keyword>
<feature type="transmembrane region" description="Helical" evidence="11">
    <location>
        <begin position="6"/>
        <end position="25"/>
    </location>
</feature>
<dbReference type="InterPro" id="IPR005821">
    <property type="entry name" value="Ion_trans_dom"/>
</dbReference>
<evidence type="ECO:0000256" key="1">
    <source>
        <dbReference type="ARBA" id="ARBA00004141"/>
    </source>
</evidence>
<dbReference type="GO" id="GO:0005216">
    <property type="term" value="F:monoatomic ion channel activity"/>
    <property type="evidence" value="ECO:0007669"/>
    <property type="project" value="InterPro"/>
</dbReference>
<keyword evidence="5 11" id="KW-1133">Transmembrane helix</keyword>
<evidence type="ECO:0000313" key="13">
    <source>
        <dbReference type="EMBL" id="KAJ8279735.1"/>
    </source>
</evidence>
<feature type="transmembrane region" description="Helical" evidence="11">
    <location>
        <begin position="72"/>
        <end position="99"/>
    </location>
</feature>
<keyword evidence="9" id="KW-0325">Glycoprotein</keyword>
<evidence type="ECO:0000256" key="2">
    <source>
        <dbReference type="ARBA" id="ARBA00022448"/>
    </source>
</evidence>
<keyword evidence="14" id="KW-1185">Reference proteome</keyword>
<sequence length="251" mass="29579">MRTLVSIISLFFFLMLAFTLGFYALMINQEKFGRLEISLMQTFVMMVGELNYQENFLNPYLKGKLPFPQLTFFILVWFVLLMPILLMNLLIGLAVGDIAEVQKNATLKRIAMQIELHTNLEEKLPYWFMKRVDQTKIIEYPNRKCRTRANFLHLCLASEEQSVVRTHLRTDANLLTPVEYELHKQKYRLKEMASVLEKQHNLLKLIIQKMEIHTEAEDEVDGPELFQCRFGKQLSKRSHWLPLVKAVVKKE</sequence>
<reference evidence="13" key="1">
    <citation type="journal article" date="2023" name="Science">
        <title>Genome structures resolve the early diversification of teleost fishes.</title>
        <authorList>
            <person name="Parey E."/>
            <person name="Louis A."/>
            <person name="Montfort J."/>
            <person name="Bouchez O."/>
            <person name="Roques C."/>
            <person name="Iampietro C."/>
            <person name="Lluch J."/>
            <person name="Castinel A."/>
            <person name="Donnadieu C."/>
            <person name="Desvignes T."/>
            <person name="Floi Bucao C."/>
            <person name="Jouanno E."/>
            <person name="Wen M."/>
            <person name="Mejri S."/>
            <person name="Dirks R."/>
            <person name="Jansen H."/>
            <person name="Henkel C."/>
            <person name="Chen W.J."/>
            <person name="Zahm M."/>
            <person name="Cabau C."/>
            <person name="Klopp C."/>
            <person name="Thompson A.W."/>
            <person name="Robinson-Rechavi M."/>
            <person name="Braasch I."/>
            <person name="Lecointre G."/>
            <person name="Bobe J."/>
            <person name="Postlethwait J.H."/>
            <person name="Berthelot C."/>
            <person name="Roest Crollius H."/>
            <person name="Guiguen Y."/>
        </authorList>
    </citation>
    <scope>NUCLEOTIDE SEQUENCE</scope>
    <source>
        <strain evidence="13">Concon-B</strain>
    </source>
</reference>
<evidence type="ECO:0000256" key="10">
    <source>
        <dbReference type="ARBA" id="ARBA00023303"/>
    </source>
</evidence>
<keyword evidence="7" id="KW-0406">Ion transport</keyword>
<keyword evidence="6" id="KW-0040">ANK repeat</keyword>
<evidence type="ECO:0000256" key="8">
    <source>
        <dbReference type="ARBA" id="ARBA00023136"/>
    </source>
</evidence>
<dbReference type="EMBL" id="JAFJMO010000004">
    <property type="protein sequence ID" value="KAJ8279735.1"/>
    <property type="molecule type" value="Genomic_DNA"/>
</dbReference>
<keyword evidence="8 11" id="KW-0472">Membrane</keyword>
<evidence type="ECO:0000259" key="12">
    <source>
        <dbReference type="Pfam" id="PF00520"/>
    </source>
</evidence>
<comment type="caution">
    <text evidence="13">The sequence shown here is derived from an EMBL/GenBank/DDBJ whole genome shotgun (WGS) entry which is preliminary data.</text>
</comment>
<evidence type="ECO:0000256" key="3">
    <source>
        <dbReference type="ARBA" id="ARBA00022692"/>
    </source>
</evidence>
<evidence type="ECO:0000256" key="11">
    <source>
        <dbReference type="SAM" id="Phobius"/>
    </source>
</evidence>
<dbReference type="Pfam" id="PF00520">
    <property type="entry name" value="Ion_trans"/>
    <property type="match status" value="1"/>
</dbReference>
<evidence type="ECO:0000256" key="4">
    <source>
        <dbReference type="ARBA" id="ARBA00022737"/>
    </source>
</evidence>
<keyword evidence="3 11" id="KW-0812">Transmembrane</keyword>
<evidence type="ECO:0000313" key="14">
    <source>
        <dbReference type="Proteomes" id="UP001152803"/>
    </source>
</evidence>